<feature type="transmembrane region" description="Helical" evidence="1">
    <location>
        <begin position="70"/>
        <end position="87"/>
    </location>
</feature>
<feature type="transmembrane region" description="Helical" evidence="1">
    <location>
        <begin position="12"/>
        <end position="29"/>
    </location>
</feature>
<dbReference type="RefSeq" id="WP_268041883.1">
    <property type="nucleotide sequence ID" value="NZ_JAPQER010000007.1"/>
</dbReference>
<comment type="caution">
    <text evidence="2">The sequence shown here is derived from an EMBL/GenBank/DDBJ whole genome shotgun (WGS) entry which is preliminary data.</text>
</comment>
<sequence length="88" mass="10156">MDFKNENSKIYFLINIFSILVGIMCIMYFTTDIDTIFKFKIFNIALLFGGLNGILVGTQKVVAQNNKEGYLNYFSSILFISWFISLQC</sequence>
<name>A0ABT4D2M7_9CLOT</name>
<organism evidence="2 3">
    <name type="scientific">Clostridium aestuarii</name>
    <dbReference type="NCBI Taxonomy" id="338193"/>
    <lineage>
        <taxon>Bacteria</taxon>
        <taxon>Bacillati</taxon>
        <taxon>Bacillota</taxon>
        <taxon>Clostridia</taxon>
        <taxon>Eubacteriales</taxon>
        <taxon>Clostridiaceae</taxon>
        <taxon>Clostridium</taxon>
    </lineage>
</organism>
<evidence type="ECO:0000256" key="1">
    <source>
        <dbReference type="SAM" id="Phobius"/>
    </source>
</evidence>
<gene>
    <name evidence="2" type="ORF">OW763_14315</name>
</gene>
<protein>
    <submittedName>
        <fullName evidence="2">Uncharacterized protein</fullName>
    </submittedName>
</protein>
<keyword evidence="1" id="KW-0812">Transmembrane</keyword>
<keyword evidence="1" id="KW-1133">Transmembrane helix</keyword>
<dbReference type="Proteomes" id="UP001078443">
    <property type="component" value="Unassembled WGS sequence"/>
</dbReference>
<accession>A0ABT4D2M7</accession>
<evidence type="ECO:0000313" key="2">
    <source>
        <dbReference type="EMBL" id="MCY6485505.1"/>
    </source>
</evidence>
<proteinExistence type="predicted"/>
<reference evidence="2" key="1">
    <citation type="submission" date="2022-12" db="EMBL/GenBank/DDBJ databases">
        <authorList>
            <person name="Wang J."/>
        </authorList>
    </citation>
    <scope>NUCLEOTIDE SEQUENCE</scope>
    <source>
        <strain evidence="2">HY-45-18</strain>
    </source>
</reference>
<dbReference type="EMBL" id="JAPQER010000007">
    <property type="protein sequence ID" value="MCY6485505.1"/>
    <property type="molecule type" value="Genomic_DNA"/>
</dbReference>
<keyword evidence="3" id="KW-1185">Reference proteome</keyword>
<feature type="transmembrane region" description="Helical" evidence="1">
    <location>
        <begin position="41"/>
        <end position="58"/>
    </location>
</feature>
<evidence type="ECO:0000313" key="3">
    <source>
        <dbReference type="Proteomes" id="UP001078443"/>
    </source>
</evidence>
<keyword evidence="1" id="KW-0472">Membrane</keyword>